<dbReference type="Proteomes" id="UP000605986">
    <property type="component" value="Unassembled WGS sequence"/>
</dbReference>
<dbReference type="Gene3D" id="2.40.180.10">
    <property type="entry name" value="Catalase core domain"/>
    <property type="match status" value="1"/>
</dbReference>
<dbReference type="PANTHER" id="PTHR36195">
    <property type="entry name" value="DOMAIN PROTEIN, PUTATIVE (AFU_ORTHOLOGUE AFUA_5G01990)-RELATED-RELATED"/>
    <property type="match status" value="1"/>
</dbReference>
<organism evidence="1 2">
    <name type="scientific">Fusarium austroafricanum</name>
    <dbReference type="NCBI Taxonomy" id="2364996"/>
    <lineage>
        <taxon>Eukaryota</taxon>
        <taxon>Fungi</taxon>
        <taxon>Dikarya</taxon>
        <taxon>Ascomycota</taxon>
        <taxon>Pezizomycotina</taxon>
        <taxon>Sordariomycetes</taxon>
        <taxon>Hypocreomycetidae</taxon>
        <taxon>Hypocreales</taxon>
        <taxon>Nectriaceae</taxon>
        <taxon>Fusarium</taxon>
        <taxon>Fusarium concolor species complex</taxon>
    </lineage>
</organism>
<dbReference type="SUPFAM" id="SSF56634">
    <property type="entry name" value="Heme-dependent catalase-like"/>
    <property type="match status" value="1"/>
</dbReference>
<gene>
    <name evidence="1" type="ORF">F53441_2675</name>
</gene>
<evidence type="ECO:0000313" key="2">
    <source>
        <dbReference type="Proteomes" id="UP000605986"/>
    </source>
</evidence>
<dbReference type="PANTHER" id="PTHR36195:SF4">
    <property type="entry name" value="DOMAIN PROTEIN, PUTATIVE (AFU_ORTHOLOGUE AFUA_5G01990)-RELATED"/>
    <property type="match status" value="1"/>
</dbReference>
<dbReference type="GO" id="GO:0020037">
    <property type="term" value="F:heme binding"/>
    <property type="evidence" value="ECO:0007669"/>
    <property type="project" value="InterPro"/>
</dbReference>
<keyword evidence="2" id="KW-1185">Reference proteome</keyword>
<evidence type="ECO:0000313" key="1">
    <source>
        <dbReference type="EMBL" id="KAF4454882.1"/>
    </source>
</evidence>
<proteinExistence type="predicted"/>
<dbReference type="AlphaFoldDB" id="A0A8H4KPE7"/>
<name>A0A8H4KPE7_9HYPO</name>
<sequence>MPDLSKRAYIKWDAKGVEQVPPSEAEDIRSIVDKINDTQRRFYEQNGHCFGGTHARTQEIVKGTLYVSDNLPPHLKQTELFSQADEYPVICRYSSEPSDLKPDDRIPQPRSLAMKIFNVQGEMFEFGKDFLTQDIEFNGTPAIDLADAKTTKETLDLRLKSDKELQQARNQVPNMHPESTTFYSQTAYRFGDYVIKYNLVPYSQTQKMRSEETAYKQADGILHEWLQEFYRNNEAKYRFQVQLLESIEDQPVEYGVAEWDSEKYPWQTVAKLGFPKQRKLGWGEE</sequence>
<dbReference type="OrthoDB" id="3358373at2759"/>
<dbReference type="InterPro" id="IPR020835">
    <property type="entry name" value="Catalase_sf"/>
</dbReference>
<accession>A0A8H4KPE7</accession>
<reference evidence="1" key="1">
    <citation type="submission" date="2020-01" db="EMBL/GenBank/DDBJ databases">
        <title>Identification and distribution of gene clusters putatively required for synthesis of sphingolipid metabolism inhibitors in phylogenetically diverse species of the filamentous fungus Fusarium.</title>
        <authorList>
            <person name="Kim H.-S."/>
            <person name="Busman M."/>
            <person name="Brown D.W."/>
            <person name="Divon H."/>
            <person name="Uhlig S."/>
            <person name="Proctor R.H."/>
        </authorList>
    </citation>
    <scope>NUCLEOTIDE SEQUENCE</scope>
    <source>
        <strain evidence="1">NRRL 53441</strain>
    </source>
</reference>
<comment type="caution">
    <text evidence="1">The sequence shown here is derived from an EMBL/GenBank/DDBJ whole genome shotgun (WGS) entry which is preliminary data.</text>
</comment>
<dbReference type="EMBL" id="JAADJG010000114">
    <property type="protein sequence ID" value="KAF4454882.1"/>
    <property type="molecule type" value="Genomic_DNA"/>
</dbReference>
<protein>
    <submittedName>
        <fullName evidence="1">Heme-dependent catalase</fullName>
    </submittedName>
</protein>